<name>A0A136JAD9_9PEZI</name>
<protein>
    <submittedName>
        <fullName evidence="8">SUR7/PalI family-domain-containing protein</fullName>
    </submittedName>
</protein>
<reference evidence="9" key="1">
    <citation type="submission" date="2016-02" db="EMBL/GenBank/DDBJ databases">
        <title>Draft genome sequence of Microdochium bolleyi, a fungal endophyte of beachgrass.</title>
        <authorList>
            <consortium name="DOE Joint Genome Institute"/>
            <person name="David A.S."/>
            <person name="May G."/>
            <person name="Haridas S."/>
            <person name="Lim J."/>
            <person name="Wang M."/>
            <person name="Labutti K."/>
            <person name="Lipzen A."/>
            <person name="Barry K."/>
            <person name="Grigoriev I.V."/>
        </authorList>
    </citation>
    <scope>NUCLEOTIDE SEQUENCE [LARGE SCALE GENOMIC DNA]</scope>
    <source>
        <strain evidence="9">J235TASD1</strain>
    </source>
</reference>
<dbReference type="EMBL" id="KQ964247">
    <property type="protein sequence ID" value="KXJ94120.1"/>
    <property type="molecule type" value="Genomic_DNA"/>
</dbReference>
<feature type="compositionally biased region" description="Polar residues" evidence="5">
    <location>
        <begin position="267"/>
        <end position="286"/>
    </location>
</feature>
<feature type="region of interest" description="Disordered" evidence="5">
    <location>
        <begin position="215"/>
        <end position="492"/>
    </location>
</feature>
<keyword evidence="2 6" id="KW-0812">Transmembrane</keyword>
<evidence type="ECO:0000313" key="9">
    <source>
        <dbReference type="Proteomes" id="UP000070501"/>
    </source>
</evidence>
<evidence type="ECO:0000256" key="6">
    <source>
        <dbReference type="SAM" id="Phobius"/>
    </source>
</evidence>
<feature type="compositionally biased region" description="Basic and acidic residues" evidence="5">
    <location>
        <begin position="236"/>
        <end position="246"/>
    </location>
</feature>
<evidence type="ECO:0000256" key="3">
    <source>
        <dbReference type="ARBA" id="ARBA00022989"/>
    </source>
</evidence>
<dbReference type="Pfam" id="PF06687">
    <property type="entry name" value="SUR7"/>
    <property type="match status" value="1"/>
</dbReference>
<keyword evidence="9" id="KW-1185">Reference proteome</keyword>
<comment type="subcellular location">
    <subcellularLocation>
        <location evidence="1">Membrane</location>
        <topology evidence="1">Multi-pass membrane protein</topology>
    </subcellularLocation>
</comment>
<evidence type="ECO:0000256" key="5">
    <source>
        <dbReference type="SAM" id="MobiDB-lite"/>
    </source>
</evidence>
<dbReference type="GO" id="GO:0005886">
    <property type="term" value="C:plasma membrane"/>
    <property type="evidence" value="ECO:0007669"/>
    <property type="project" value="InterPro"/>
</dbReference>
<feature type="signal peptide" evidence="7">
    <location>
        <begin position="1"/>
        <end position="25"/>
    </location>
</feature>
<dbReference type="AlphaFoldDB" id="A0A136JAD9"/>
<proteinExistence type="predicted"/>
<feature type="compositionally biased region" description="Polar residues" evidence="5">
    <location>
        <begin position="560"/>
        <end position="570"/>
    </location>
</feature>
<dbReference type="PANTHER" id="PTHR28013">
    <property type="entry name" value="PROTEIN DCV1-RELATED"/>
    <property type="match status" value="1"/>
</dbReference>
<dbReference type="STRING" id="196109.A0A136JAD9"/>
<feature type="region of interest" description="Disordered" evidence="5">
    <location>
        <begin position="507"/>
        <end position="691"/>
    </location>
</feature>
<evidence type="ECO:0000256" key="7">
    <source>
        <dbReference type="SAM" id="SignalP"/>
    </source>
</evidence>
<feature type="compositionally biased region" description="Basic and acidic residues" evidence="5">
    <location>
        <begin position="513"/>
        <end position="527"/>
    </location>
</feature>
<keyword evidence="3 6" id="KW-1133">Transmembrane helix</keyword>
<feature type="compositionally biased region" description="Gly residues" evidence="5">
    <location>
        <begin position="680"/>
        <end position="691"/>
    </location>
</feature>
<organism evidence="8 9">
    <name type="scientific">Microdochium bolleyi</name>
    <dbReference type="NCBI Taxonomy" id="196109"/>
    <lineage>
        <taxon>Eukaryota</taxon>
        <taxon>Fungi</taxon>
        <taxon>Dikarya</taxon>
        <taxon>Ascomycota</taxon>
        <taxon>Pezizomycotina</taxon>
        <taxon>Sordariomycetes</taxon>
        <taxon>Xylariomycetidae</taxon>
        <taxon>Xylariales</taxon>
        <taxon>Microdochiaceae</taxon>
        <taxon>Microdochium</taxon>
    </lineage>
</organism>
<dbReference type="GO" id="GO:0032153">
    <property type="term" value="C:cell division site"/>
    <property type="evidence" value="ECO:0007669"/>
    <property type="project" value="TreeGrafter"/>
</dbReference>
<dbReference type="InterPro" id="IPR009571">
    <property type="entry name" value="SUR7/Rim9-like_fungi"/>
</dbReference>
<dbReference type="PANTHER" id="PTHR28013:SF3">
    <property type="entry name" value="PROTEIN DCV1-RELATED"/>
    <property type="match status" value="1"/>
</dbReference>
<dbReference type="GO" id="GO:0035838">
    <property type="term" value="C:growing cell tip"/>
    <property type="evidence" value="ECO:0007669"/>
    <property type="project" value="TreeGrafter"/>
</dbReference>
<evidence type="ECO:0000256" key="1">
    <source>
        <dbReference type="ARBA" id="ARBA00004141"/>
    </source>
</evidence>
<gene>
    <name evidence="8" type="ORF">Micbo1qcDRAFT_41477</name>
</gene>
<evidence type="ECO:0000256" key="2">
    <source>
        <dbReference type="ARBA" id="ARBA00022692"/>
    </source>
</evidence>
<keyword evidence="7" id="KW-0732">Signal</keyword>
<dbReference type="OrthoDB" id="2354757at2759"/>
<feature type="compositionally biased region" description="Gly residues" evidence="5">
    <location>
        <begin position="336"/>
        <end position="363"/>
    </location>
</feature>
<dbReference type="InterPro" id="IPR051380">
    <property type="entry name" value="pH-response_reg_palI/RIM9"/>
</dbReference>
<feature type="compositionally biased region" description="Gly residues" evidence="5">
    <location>
        <begin position="317"/>
        <end position="327"/>
    </location>
</feature>
<feature type="compositionally biased region" description="Gly residues" evidence="5">
    <location>
        <begin position="371"/>
        <end position="383"/>
    </location>
</feature>
<accession>A0A136JAD9</accession>
<feature type="transmembrane region" description="Helical" evidence="6">
    <location>
        <begin position="86"/>
        <end position="105"/>
    </location>
</feature>
<feature type="chain" id="PRO_5007293623" evidence="7">
    <location>
        <begin position="26"/>
        <end position="691"/>
    </location>
</feature>
<keyword evidence="4 6" id="KW-0472">Membrane</keyword>
<evidence type="ECO:0000256" key="4">
    <source>
        <dbReference type="ARBA" id="ARBA00023136"/>
    </source>
</evidence>
<feature type="compositionally biased region" description="Polar residues" evidence="5">
    <location>
        <begin position="622"/>
        <end position="631"/>
    </location>
</feature>
<dbReference type="Proteomes" id="UP000070501">
    <property type="component" value="Unassembled WGS sequence"/>
</dbReference>
<sequence>MLRPATPLAILLFAAFALLLLAVLSTPIIKDIPLGQYGNFKYGVFGYCDGARCSPIEIGYDSGYTKTPEDDFQIDTKTRTTLSTLLIVHPVAALMVLIMFGMAVAAHFHKASHSSRYLLVVFIFGIITFLLCLLCFLVDVLIFVPHMAWGSYIVLAATILVFLSFIVSCAMRRTLVSRKARKKRIAENAEMSGENYYNREAQMAATTVVANPIQPTVPDMSGANNDKLPTFASYESRNDQSSDERIPLTATSPGARSGGNAPADQVSEMNGTTLYSKPSQSSSTRSLPRDQYGNPIAPPQDAYGVRRGPSQERMRGRGGPPGSFRGRGGYDRGGYDRGGYGGRYGPPPNGRGGHGPPGRGGYGPPGPGPNARGGGYGPRGGYGNVPPRGGRQTPNGYQGPRPNERGQSPANAYGNYGPTQGQYPQPGTAYDGPPLAEAPSADRDLPRAESPPPLPADSADAYGVGQAIEMNATMGSPAHPPQGYGQYGNQLRDSDADVAGMLALQQGRIAPGHPHDTMMTEESKYSQDDSQYVPPRQAWNQGQNRASPGIPSPLAIPQRIQESPVQSSGRGASPAAGNYYEDVDPRFVQPPSLQRINPEDNLSTDDLHNAPGSRSPAISERSGFTSVSQRPVNPRWNPGPGAGQAYGQMPPRRPVNRGPDLLATNPDFQLPGPGRVNPRGGAGGGGAYPAM</sequence>
<feature type="transmembrane region" description="Helical" evidence="6">
    <location>
        <begin position="149"/>
        <end position="171"/>
    </location>
</feature>
<dbReference type="InParanoid" id="A0A136JAD9"/>
<evidence type="ECO:0000313" key="8">
    <source>
        <dbReference type="EMBL" id="KXJ94120.1"/>
    </source>
</evidence>
<feature type="transmembrane region" description="Helical" evidence="6">
    <location>
        <begin position="117"/>
        <end position="143"/>
    </location>
</feature>